<proteinExistence type="predicted"/>
<dbReference type="RefSeq" id="WP_330128418.1">
    <property type="nucleotide sequence ID" value="NZ_JAUHLI010000006.1"/>
</dbReference>
<gene>
    <name evidence="1" type="ORF">QWY20_07625</name>
</gene>
<organism evidence="1 2">
    <name type="scientific">Alkalimonas cellulosilytica</name>
    <dbReference type="NCBI Taxonomy" id="3058395"/>
    <lineage>
        <taxon>Bacteria</taxon>
        <taxon>Pseudomonadati</taxon>
        <taxon>Pseudomonadota</taxon>
        <taxon>Gammaproteobacteria</taxon>
        <taxon>Alkalimonas</taxon>
    </lineage>
</organism>
<keyword evidence="2" id="KW-1185">Reference proteome</keyword>
<evidence type="ECO:0000313" key="1">
    <source>
        <dbReference type="EMBL" id="MEE2001318.1"/>
    </source>
</evidence>
<evidence type="ECO:0000313" key="2">
    <source>
        <dbReference type="Proteomes" id="UP001336314"/>
    </source>
</evidence>
<sequence length="155" mass="17626">MLIHEWQIGPKMNEALHKQQPADFRLWRAMLSAAVEEQAAFVLKQAKNETAVRSLRQILGVQAARPFNWQAGDQTSSHLCSKAIQQSFTQIRLQQQLTPLPWVLKDDASKLEPRVADNLDLHSRRRLYQVEMEPVAADATALYEVLQKLDNQAAA</sequence>
<name>A0ABU7J495_9GAMM</name>
<accession>A0ABU7J495</accession>
<dbReference type="Proteomes" id="UP001336314">
    <property type="component" value="Unassembled WGS sequence"/>
</dbReference>
<comment type="caution">
    <text evidence="1">The sequence shown here is derived from an EMBL/GenBank/DDBJ whole genome shotgun (WGS) entry which is preliminary data.</text>
</comment>
<dbReference type="Pfam" id="PF11993">
    <property type="entry name" value="VC2046"/>
    <property type="match status" value="1"/>
</dbReference>
<dbReference type="EMBL" id="JAUHLI010000006">
    <property type="protein sequence ID" value="MEE2001318.1"/>
    <property type="molecule type" value="Genomic_DNA"/>
</dbReference>
<reference evidence="1 2" key="1">
    <citation type="submission" date="2023-07" db="EMBL/GenBank/DDBJ databases">
        <title>Alkalimonas sp., MEB108 novel, alkaliphilic bacterium isolated from Lonar Lake, India.</title>
        <authorList>
            <person name="Joshi A."/>
            <person name="Thite S."/>
        </authorList>
    </citation>
    <scope>NUCLEOTIDE SEQUENCE [LARGE SCALE GENOMIC DNA]</scope>
    <source>
        <strain evidence="1 2">MEB108</strain>
    </source>
</reference>
<dbReference type="InterPro" id="IPR021879">
    <property type="entry name" value="VC2046_fam"/>
</dbReference>
<protein>
    <submittedName>
        <fullName evidence="1">VC2046/SO_2500 family protein</fullName>
    </submittedName>
</protein>